<dbReference type="Proteomes" id="UP000004995">
    <property type="component" value="Unassembled WGS sequence"/>
</dbReference>
<dbReference type="InParanoid" id="K3Z1Z9"/>
<protein>
    <submittedName>
        <fullName evidence="2">Uncharacterized protein</fullName>
    </submittedName>
</protein>
<evidence type="ECO:0000313" key="2">
    <source>
        <dbReference type="EnsemblPlants" id="KQL28202"/>
    </source>
</evidence>
<name>K3Z1Z9_SETIT</name>
<sequence length="63" mass="6974">MILLLVNINFCCIFGVECTIPLTLRSKSGKCDMSCSLSVTRYLEDGTYLGSPLYINGFAFLVE</sequence>
<keyword evidence="3" id="KW-1185">Reference proteome</keyword>
<feature type="signal peptide" evidence="1">
    <location>
        <begin position="1"/>
        <end position="18"/>
    </location>
</feature>
<evidence type="ECO:0000256" key="1">
    <source>
        <dbReference type="SAM" id="SignalP"/>
    </source>
</evidence>
<dbReference type="HOGENOM" id="CLU_2890051_0_0_1"/>
<dbReference type="AlphaFoldDB" id="K3Z1Z9"/>
<reference evidence="2" key="2">
    <citation type="submission" date="2018-08" db="UniProtKB">
        <authorList>
            <consortium name="EnsemblPlants"/>
        </authorList>
    </citation>
    <scope>IDENTIFICATION</scope>
    <source>
        <strain evidence="2">Yugu1</strain>
    </source>
</reference>
<accession>K3Z1Z9</accession>
<dbReference type="EnsemblPlants" id="KQL28202">
    <property type="protein sequence ID" value="KQL28202"/>
    <property type="gene ID" value="SETIT_020567mg"/>
</dbReference>
<dbReference type="EMBL" id="AGNK02000055">
    <property type="status" value="NOT_ANNOTATED_CDS"/>
    <property type="molecule type" value="Genomic_DNA"/>
</dbReference>
<feature type="chain" id="PRO_5010127367" evidence="1">
    <location>
        <begin position="19"/>
        <end position="63"/>
    </location>
</feature>
<organism evidence="2 3">
    <name type="scientific">Setaria italica</name>
    <name type="common">Foxtail millet</name>
    <name type="synonym">Panicum italicum</name>
    <dbReference type="NCBI Taxonomy" id="4555"/>
    <lineage>
        <taxon>Eukaryota</taxon>
        <taxon>Viridiplantae</taxon>
        <taxon>Streptophyta</taxon>
        <taxon>Embryophyta</taxon>
        <taxon>Tracheophyta</taxon>
        <taxon>Spermatophyta</taxon>
        <taxon>Magnoliopsida</taxon>
        <taxon>Liliopsida</taxon>
        <taxon>Poales</taxon>
        <taxon>Poaceae</taxon>
        <taxon>PACMAD clade</taxon>
        <taxon>Panicoideae</taxon>
        <taxon>Panicodae</taxon>
        <taxon>Paniceae</taxon>
        <taxon>Cenchrinae</taxon>
        <taxon>Setaria</taxon>
    </lineage>
</organism>
<proteinExistence type="predicted"/>
<reference evidence="3" key="1">
    <citation type="journal article" date="2012" name="Nat. Biotechnol.">
        <title>Reference genome sequence of the model plant Setaria.</title>
        <authorList>
            <person name="Bennetzen J.L."/>
            <person name="Schmutz J."/>
            <person name="Wang H."/>
            <person name="Percifield R."/>
            <person name="Hawkins J."/>
            <person name="Pontaroli A.C."/>
            <person name="Estep M."/>
            <person name="Feng L."/>
            <person name="Vaughn J.N."/>
            <person name="Grimwood J."/>
            <person name="Jenkins J."/>
            <person name="Barry K."/>
            <person name="Lindquist E."/>
            <person name="Hellsten U."/>
            <person name="Deshpande S."/>
            <person name="Wang X."/>
            <person name="Wu X."/>
            <person name="Mitros T."/>
            <person name="Triplett J."/>
            <person name="Yang X."/>
            <person name="Ye C.Y."/>
            <person name="Mauro-Herrera M."/>
            <person name="Wang L."/>
            <person name="Li P."/>
            <person name="Sharma M."/>
            <person name="Sharma R."/>
            <person name="Ronald P.C."/>
            <person name="Panaud O."/>
            <person name="Kellogg E.A."/>
            <person name="Brutnell T.P."/>
            <person name="Doust A.N."/>
            <person name="Tuskan G.A."/>
            <person name="Rokhsar D."/>
            <person name="Devos K.M."/>
        </authorList>
    </citation>
    <scope>NUCLEOTIDE SEQUENCE [LARGE SCALE GENOMIC DNA]</scope>
    <source>
        <strain evidence="3">cv. Yugu1</strain>
    </source>
</reference>
<keyword evidence="1" id="KW-0732">Signal</keyword>
<dbReference type="Gramene" id="KQL28202">
    <property type="protein sequence ID" value="KQL28202"/>
    <property type="gene ID" value="SETIT_020567mg"/>
</dbReference>
<evidence type="ECO:0000313" key="3">
    <source>
        <dbReference type="Proteomes" id="UP000004995"/>
    </source>
</evidence>